<dbReference type="Proteomes" id="UP001491088">
    <property type="component" value="Chromosome"/>
</dbReference>
<accession>A0ABZ2TNI0</accession>
<organism evidence="1 2">
    <name type="scientific">Polaribacter marinaquae</name>
    <dbReference type="NCBI Taxonomy" id="1642819"/>
    <lineage>
        <taxon>Bacteria</taxon>
        <taxon>Pseudomonadati</taxon>
        <taxon>Bacteroidota</taxon>
        <taxon>Flavobacteriia</taxon>
        <taxon>Flavobacteriales</taxon>
        <taxon>Flavobacteriaceae</taxon>
    </lineage>
</organism>
<keyword evidence="2" id="KW-1185">Reference proteome</keyword>
<evidence type="ECO:0000313" key="2">
    <source>
        <dbReference type="Proteomes" id="UP001491088"/>
    </source>
</evidence>
<gene>
    <name evidence="1" type="ORF">WG950_08550</name>
</gene>
<dbReference type="RefSeq" id="WP_340931643.1">
    <property type="nucleotide sequence ID" value="NZ_CP150496.1"/>
</dbReference>
<protein>
    <submittedName>
        <fullName evidence="1">Uncharacterized protein</fullName>
    </submittedName>
</protein>
<proteinExistence type="predicted"/>
<name>A0ABZ2TNI0_9FLAO</name>
<reference evidence="1 2" key="1">
    <citation type="submission" date="2024-03" db="EMBL/GenBank/DDBJ databases">
        <authorList>
            <person name="Cao K."/>
        </authorList>
    </citation>
    <scope>NUCLEOTIDE SEQUENCE [LARGE SCALE GENOMIC DNA]</scope>
    <source>
        <strain evidence="1 2">MCCC 1K00696</strain>
    </source>
</reference>
<dbReference type="EMBL" id="CP150496">
    <property type="protein sequence ID" value="WYW54575.1"/>
    <property type="molecule type" value="Genomic_DNA"/>
</dbReference>
<sequence length="216" mass="25127">MKLFTKKRVVLFLLFIFPLICFLLLSTGQNNFTKLPIVTERVLDVSTIDETNTVKLYDKVSIICFLGNDIDKNKSRLFNLNQKIYKEFIDNKKFQIIGIYPLGKEVEANNVKKQLGAFTDMKKWNFIAASDENILKLYNSFETNEELINLGSAKAFLVDKGVNLRGRLDEKEVLFGYDMNSVAELKDKLKDDVNVLYYEYYAAFKERNKNKAERKI</sequence>
<evidence type="ECO:0000313" key="1">
    <source>
        <dbReference type="EMBL" id="WYW54575.1"/>
    </source>
</evidence>